<dbReference type="AlphaFoldDB" id="A0A645G8E6"/>
<name>A0A645G8E6_9ZZZZ</name>
<reference evidence="1" key="1">
    <citation type="submission" date="2019-08" db="EMBL/GenBank/DDBJ databases">
        <authorList>
            <person name="Kucharzyk K."/>
            <person name="Murdoch R.W."/>
            <person name="Higgins S."/>
            <person name="Loffler F."/>
        </authorList>
    </citation>
    <scope>NUCLEOTIDE SEQUENCE</scope>
</reference>
<proteinExistence type="predicted"/>
<accession>A0A645G8E6</accession>
<dbReference type="EMBL" id="VSSQ01070206">
    <property type="protein sequence ID" value="MPN22059.1"/>
    <property type="molecule type" value="Genomic_DNA"/>
</dbReference>
<evidence type="ECO:0000313" key="1">
    <source>
        <dbReference type="EMBL" id="MPN22059.1"/>
    </source>
</evidence>
<protein>
    <submittedName>
        <fullName evidence="1">Uncharacterized protein</fullName>
    </submittedName>
</protein>
<comment type="caution">
    <text evidence="1">The sequence shown here is derived from an EMBL/GenBank/DDBJ whole genome shotgun (WGS) entry which is preliminary data.</text>
</comment>
<gene>
    <name evidence="1" type="ORF">SDC9_169442</name>
</gene>
<sequence length="80" mass="9106">MDERIPSHAIQDILPKLKYNHTDAQRAAQGIKGYRFQIPALHALETHHIVSPRETGRERESDNFFIAVVPDAVQGFCHSE</sequence>
<organism evidence="1">
    <name type="scientific">bioreactor metagenome</name>
    <dbReference type="NCBI Taxonomy" id="1076179"/>
    <lineage>
        <taxon>unclassified sequences</taxon>
        <taxon>metagenomes</taxon>
        <taxon>ecological metagenomes</taxon>
    </lineage>
</organism>